<dbReference type="PANTHER" id="PTHR42932:SF3">
    <property type="entry name" value="DNA PROTECTION DURING STARVATION PROTEIN"/>
    <property type="match status" value="1"/>
</dbReference>
<dbReference type="InterPro" id="IPR002177">
    <property type="entry name" value="DPS_DNA-bd"/>
</dbReference>
<protein>
    <submittedName>
        <fullName evidence="3">Dps DNA-binding ferritin-like protein (Oxidative damage protectant)</fullName>
    </submittedName>
</protein>
<dbReference type="PIRSF" id="PIRSF005900">
    <property type="entry name" value="Dps"/>
    <property type="match status" value="1"/>
</dbReference>
<dbReference type="EMBL" id="LR798288">
    <property type="protein sequence ID" value="CAB5220832.1"/>
    <property type="molecule type" value="Genomic_DNA"/>
</dbReference>
<evidence type="ECO:0000256" key="1">
    <source>
        <dbReference type="ARBA" id="ARBA00009497"/>
    </source>
</evidence>
<evidence type="ECO:0000313" key="3">
    <source>
        <dbReference type="EMBL" id="CAB5220832.1"/>
    </source>
</evidence>
<dbReference type="InterPro" id="IPR008331">
    <property type="entry name" value="Ferritin_DPS_dom"/>
</dbReference>
<proteinExistence type="inferred from homology"/>
<dbReference type="Gene3D" id="1.20.1260.10">
    <property type="match status" value="1"/>
</dbReference>
<dbReference type="InterPro" id="IPR009078">
    <property type="entry name" value="Ferritin-like_SF"/>
</dbReference>
<accession>A0A6J7WVX6</accession>
<comment type="similarity">
    <text evidence="1">Belongs to the Dps family.</text>
</comment>
<gene>
    <name evidence="3" type="ORF">UFOVP247_44</name>
</gene>
<feature type="domain" description="Ferritin/DPS" evidence="2">
    <location>
        <begin position="10"/>
        <end position="141"/>
    </location>
</feature>
<reference evidence="3" key="1">
    <citation type="submission" date="2020-05" db="EMBL/GenBank/DDBJ databases">
        <authorList>
            <person name="Chiriac C."/>
            <person name="Salcher M."/>
            <person name="Ghai R."/>
            <person name="Kavagutti S V."/>
        </authorList>
    </citation>
    <scope>NUCLEOTIDE SEQUENCE</scope>
</reference>
<dbReference type="InterPro" id="IPR012347">
    <property type="entry name" value="Ferritin-like"/>
</dbReference>
<sequence>MNKLIDDMKAYLASNFAFYLKLHFFHWNVEGPNFPQYHELFNDLYTDVFGASDDIAEHIRALQAYAPGSFSRFTELSSITDQIDPPPAPEMITIAMADNSKIMAMISSLDKAASAAGEIGLSNFLQGRYEIHKKHQWMLRATSK</sequence>
<evidence type="ECO:0000259" key="2">
    <source>
        <dbReference type="Pfam" id="PF00210"/>
    </source>
</evidence>
<name>A0A6J7WVX6_9CAUD</name>
<dbReference type="GO" id="GO:0008199">
    <property type="term" value="F:ferric iron binding"/>
    <property type="evidence" value="ECO:0007669"/>
    <property type="project" value="InterPro"/>
</dbReference>
<dbReference type="GO" id="GO:0003677">
    <property type="term" value="F:DNA binding"/>
    <property type="evidence" value="ECO:0007669"/>
    <property type="project" value="UniProtKB-KW"/>
</dbReference>
<keyword evidence="3" id="KW-0238">DNA-binding</keyword>
<dbReference type="PANTHER" id="PTHR42932">
    <property type="entry name" value="GENERAL STRESS PROTEIN 20U"/>
    <property type="match status" value="1"/>
</dbReference>
<dbReference type="Pfam" id="PF00210">
    <property type="entry name" value="Ferritin"/>
    <property type="match status" value="1"/>
</dbReference>
<dbReference type="CDD" id="cd01043">
    <property type="entry name" value="DPS"/>
    <property type="match status" value="1"/>
</dbReference>
<organism evidence="3">
    <name type="scientific">uncultured Caudovirales phage</name>
    <dbReference type="NCBI Taxonomy" id="2100421"/>
    <lineage>
        <taxon>Viruses</taxon>
        <taxon>Duplodnaviria</taxon>
        <taxon>Heunggongvirae</taxon>
        <taxon>Uroviricota</taxon>
        <taxon>Caudoviricetes</taxon>
        <taxon>Peduoviridae</taxon>
        <taxon>Maltschvirus</taxon>
        <taxon>Maltschvirus maltsch</taxon>
    </lineage>
</organism>
<dbReference type="PRINTS" id="PR01346">
    <property type="entry name" value="HELNAPAPROT"/>
</dbReference>
<dbReference type="SUPFAM" id="SSF47240">
    <property type="entry name" value="Ferritin-like"/>
    <property type="match status" value="1"/>
</dbReference>